<evidence type="ECO:0000313" key="3">
    <source>
        <dbReference type="Proteomes" id="UP001230504"/>
    </source>
</evidence>
<dbReference type="RefSeq" id="XP_060413666.1">
    <property type="nucleotide sequence ID" value="XM_060563736.1"/>
</dbReference>
<evidence type="ECO:0000313" key="2">
    <source>
        <dbReference type="EMBL" id="KAK1590168.1"/>
    </source>
</evidence>
<gene>
    <name evidence="2" type="ORF">LY79DRAFT_670096</name>
</gene>
<feature type="compositionally biased region" description="Polar residues" evidence="1">
    <location>
        <begin position="140"/>
        <end position="161"/>
    </location>
</feature>
<proteinExistence type="predicted"/>
<feature type="compositionally biased region" description="Basic residues" evidence="1">
    <location>
        <begin position="97"/>
        <end position="115"/>
    </location>
</feature>
<reference evidence="2" key="1">
    <citation type="submission" date="2021-06" db="EMBL/GenBank/DDBJ databases">
        <title>Comparative genomics, transcriptomics and evolutionary studies reveal genomic signatures of adaptation to plant cell wall in hemibiotrophic fungi.</title>
        <authorList>
            <consortium name="DOE Joint Genome Institute"/>
            <person name="Baroncelli R."/>
            <person name="Diaz J.F."/>
            <person name="Benocci T."/>
            <person name="Peng M."/>
            <person name="Battaglia E."/>
            <person name="Haridas S."/>
            <person name="Andreopoulos W."/>
            <person name="Labutti K."/>
            <person name="Pangilinan J."/>
            <person name="Floch G.L."/>
            <person name="Makela M.R."/>
            <person name="Henrissat B."/>
            <person name="Grigoriev I.V."/>
            <person name="Crouch J.A."/>
            <person name="De Vries R.P."/>
            <person name="Sukno S.A."/>
            <person name="Thon M.R."/>
        </authorList>
    </citation>
    <scope>NUCLEOTIDE SEQUENCE</scope>
    <source>
        <strain evidence="2">CBS 125086</strain>
    </source>
</reference>
<dbReference type="EMBL" id="JAHLJV010000033">
    <property type="protein sequence ID" value="KAK1590168.1"/>
    <property type="molecule type" value="Genomic_DNA"/>
</dbReference>
<comment type="caution">
    <text evidence="2">The sequence shown here is derived from an EMBL/GenBank/DDBJ whole genome shotgun (WGS) entry which is preliminary data.</text>
</comment>
<evidence type="ECO:0000256" key="1">
    <source>
        <dbReference type="SAM" id="MobiDB-lite"/>
    </source>
</evidence>
<accession>A0AAD8PZ04</accession>
<organism evidence="2 3">
    <name type="scientific">Colletotrichum navitas</name>
    <dbReference type="NCBI Taxonomy" id="681940"/>
    <lineage>
        <taxon>Eukaryota</taxon>
        <taxon>Fungi</taxon>
        <taxon>Dikarya</taxon>
        <taxon>Ascomycota</taxon>
        <taxon>Pezizomycotina</taxon>
        <taxon>Sordariomycetes</taxon>
        <taxon>Hypocreomycetidae</taxon>
        <taxon>Glomerellales</taxon>
        <taxon>Glomerellaceae</taxon>
        <taxon>Colletotrichum</taxon>
        <taxon>Colletotrichum graminicola species complex</taxon>
    </lineage>
</organism>
<sequence length="460" mass="50100">MSLVGAQNRGGERGTGALPEVYEQPGLEAVTHEQDWSGLQVVNDHHHRDGSKEVTYQNNEYEKDTRGSQRSRVRPCRTEVAACVGSGTEKEEIIAPRRSRRLAGHRDGRRGRRGRRGGEQDGGGAGRKGSPEAQAIRRGSSLTATGWWENTGSEANDTSWQGPDELDLFATGNSRLAGSTIVYDTGYTPQPELFYTNAQMQLLGISMNDLYNPTVQDDSIKSMTLRTGVDSSVASNWPWSIYQAADGYLVEVRKRLIGGTFRPAAEWDAKRLRVQAVNASRLALVPTSTNFSRIAIQGGYGIFYQSANSSLVALIPDLANNVPADYVTPWPTDFPSITLPQRGTFAAFSVARPSDSLQSVDTYALYLDASSNINVVYTDSSTSSSPSWKMAQPDVLKGADADTDTACLTMATSAYDSFQEEVPLKVAASMVRCCFQREVLVREVTLSGTQWVDVGSVPIS</sequence>
<name>A0AAD8PZ04_9PEZI</name>
<dbReference type="Proteomes" id="UP001230504">
    <property type="component" value="Unassembled WGS sequence"/>
</dbReference>
<dbReference type="GeneID" id="85447976"/>
<protein>
    <submittedName>
        <fullName evidence="2">Uncharacterized protein</fullName>
    </submittedName>
</protein>
<feature type="region of interest" description="Disordered" evidence="1">
    <location>
        <begin position="1"/>
        <end position="20"/>
    </location>
</feature>
<feature type="region of interest" description="Disordered" evidence="1">
    <location>
        <begin position="44"/>
        <end position="165"/>
    </location>
</feature>
<keyword evidence="3" id="KW-1185">Reference proteome</keyword>
<dbReference type="AlphaFoldDB" id="A0AAD8PZ04"/>